<keyword evidence="3" id="KW-1185">Reference proteome</keyword>
<evidence type="ECO:0000313" key="3">
    <source>
        <dbReference type="Proteomes" id="UP000246702"/>
    </source>
</evidence>
<feature type="transmembrane region" description="Helical" evidence="1">
    <location>
        <begin position="23"/>
        <end position="47"/>
    </location>
</feature>
<evidence type="ECO:0000256" key="1">
    <source>
        <dbReference type="SAM" id="Phobius"/>
    </source>
</evidence>
<feature type="transmembrane region" description="Helical" evidence="1">
    <location>
        <begin position="54"/>
        <end position="77"/>
    </location>
</feature>
<dbReference type="GeneID" id="37117916"/>
<protein>
    <submittedName>
        <fullName evidence="2">Uncharacterized protein</fullName>
    </submittedName>
</protein>
<keyword evidence="1" id="KW-0812">Transmembrane</keyword>
<gene>
    <name evidence="2" type="ORF">BO94DRAFT_586706</name>
</gene>
<proteinExistence type="predicted"/>
<dbReference type="AlphaFoldDB" id="A0A317WCJ4"/>
<accession>A0A317WCJ4</accession>
<organism evidence="2 3">
    <name type="scientific">Aspergillus sclerotioniger CBS 115572</name>
    <dbReference type="NCBI Taxonomy" id="1450535"/>
    <lineage>
        <taxon>Eukaryota</taxon>
        <taxon>Fungi</taxon>
        <taxon>Dikarya</taxon>
        <taxon>Ascomycota</taxon>
        <taxon>Pezizomycotina</taxon>
        <taxon>Eurotiomycetes</taxon>
        <taxon>Eurotiomycetidae</taxon>
        <taxon>Eurotiales</taxon>
        <taxon>Aspergillaceae</taxon>
        <taxon>Aspergillus</taxon>
        <taxon>Aspergillus subgen. Circumdati</taxon>
    </lineage>
</organism>
<reference evidence="2 3" key="1">
    <citation type="submission" date="2016-12" db="EMBL/GenBank/DDBJ databases">
        <title>The genomes of Aspergillus section Nigri reveals drivers in fungal speciation.</title>
        <authorList>
            <consortium name="DOE Joint Genome Institute"/>
            <person name="Vesth T.C."/>
            <person name="Nybo J."/>
            <person name="Theobald S."/>
            <person name="Brandl J."/>
            <person name="Frisvad J.C."/>
            <person name="Nielsen K.F."/>
            <person name="Lyhne E.K."/>
            <person name="Kogle M.E."/>
            <person name="Kuo A."/>
            <person name="Riley R."/>
            <person name="Clum A."/>
            <person name="Nolan M."/>
            <person name="Lipzen A."/>
            <person name="Salamov A."/>
            <person name="Henrissat B."/>
            <person name="Wiebenga A."/>
            <person name="De Vries R.P."/>
            <person name="Grigoriev I.V."/>
            <person name="Mortensen U.H."/>
            <person name="Andersen M.R."/>
            <person name="Baker S.E."/>
        </authorList>
    </citation>
    <scope>NUCLEOTIDE SEQUENCE [LARGE SCALE GENOMIC DNA]</scope>
    <source>
        <strain evidence="2 3">CBS 115572</strain>
    </source>
</reference>
<keyword evidence="1" id="KW-0472">Membrane</keyword>
<comment type="caution">
    <text evidence="2">The sequence shown here is derived from an EMBL/GenBank/DDBJ whole genome shotgun (WGS) entry which is preliminary data.</text>
</comment>
<dbReference type="EMBL" id="MSFK01000018">
    <property type="protein sequence ID" value="PWY83645.1"/>
    <property type="molecule type" value="Genomic_DNA"/>
</dbReference>
<dbReference type="Proteomes" id="UP000246702">
    <property type="component" value="Unassembled WGS sequence"/>
</dbReference>
<evidence type="ECO:0000313" key="2">
    <source>
        <dbReference type="EMBL" id="PWY83645.1"/>
    </source>
</evidence>
<name>A0A317WCJ4_9EURO</name>
<dbReference type="RefSeq" id="XP_025466113.1">
    <property type="nucleotide sequence ID" value="XM_025615773.1"/>
</dbReference>
<keyword evidence="1" id="KW-1133">Transmembrane helix</keyword>
<sequence>MTQLGTLPDKSGRPSGRSLLPDVPALLVVQLAGVCNILLGSMVMLLLSEYSATGLVSLILGHCVLKCSNLAVIDLILL</sequence>